<dbReference type="Gene3D" id="3.40.50.1970">
    <property type="match status" value="1"/>
</dbReference>
<sequence length="186" mass="19935">MGLFEKAADFIKKQGAKKPGLIFDANLQGENYFDENLNKIKKDIPGCILLANEKNSEPTYAYLEKVKTKLKKSSPDLIVAIGGGSTMDLGKGAALLLTNDVPALSLKGFPENVNNPLPLITIPSIFGSGSEVSFNAVFIDEKEGKKLGINTRKNFPTATLIDPLLTMSAPKKAVISSALDSLVHCV</sequence>
<name>A0A382Y6P4_9ZZZZ</name>
<evidence type="ECO:0000256" key="2">
    <source>
        <dbReference type="ARBA" id="ARBA00023002"/>
    </source>
</evidence>
<dbReference type="PANTHER" id="PTHR11496">
    <property type="entry name" value="ALCOHOL DEHYDROGENASE"/>
    <property type="match status" value="1"/>
</dbReference>
<dbReference type="PANTHER" id="PTHR11496:SF102">
    <property type="entry name" value="ALCOHOL DEHYDROGENASE 4"/>
    <property type="match status" value="1"/>
</dbReference>
<gene>
    <name evidence="4" type="ORF">METZ01_LOCUS431325</name>
</gene>
<accession>A0A382Y6P4</accession>
<proteinExistence type="inferred from homology"/>
<dbReference type="InterPro" id="IPR039697">
    <property type="entry name" value="Alcohol_dehydrogenase_Fe"/>
</dbReference>
<dbReference type="GO" id="GO:0046872">
    <property type="term" value="F:metal ion binding"/>
    <property type="evidence" value="ECO:0007669"/>
    <property type="project" value="InterPro"/>
</dbReference>
<dbReference type="EMBL" id="UINC01173070">
    <property type="protein sequence ID" value="SVD78471.1"/>
    <property type="molecule type" value="Genomic_DNA"/>
</dbReference>
<evidence type="ECO:0000259" key="3">
    <source>
        <dbReference type="Pfam" id="PF00465"/>
    </source>
</evidence>
<dbReference type="SUPFAM" id="SSF56796">
    <property type="entry name" value="Dehydroquinate synthase-like"/>
    <property type="match status" value="1"/>
</dbReference>
<dbReference type="AlphaFoldDB" id="A0A382Y6P4"/>
<evidence type="ECO:0000313" key="4">
    <source>
        <dbReference type="EMBL" id="SVD78471.1"/>
    </source>
</evidence>
<reference evidence="4" key="1">
    <citation type="submission" date="2018-05" db="EMBL/GenBank/DDBJ databases">
        <authorList>
            <person name="Lanie J.A."/>
            <person name="Ng W.-L."/>
            <person name="Kazmierczak K.M."/>
            <person name="Andrzejewski T.M."/>
            <person name="Davidsen T.M."/>
            <person name="Wayne K.J."/>
            <person name="Tettelin H."/>
            <person name="Glass J.I."/>
            <person name="Rusch D."/>
            <person name="Podicherti R."/>
            <person name="Tsui H.-C.T."/>
            <person name="Winkler M.E."/>
        </authorList>
    </citation>
    <scope>NUCLEOTIDE SEQUENCE</scope>
</reference>
<dbReference type="InterPro" id="IPR001670">
    <property type="entry name" value="ADH_Fe/GldA"/>
</dbReference>
<comment type="similarity">
    <text evidence="1">Belongs to the iron-containing alcohol dehydrogenase family.</text>
</comment>
<dbReference type="GO" id="GO:0004022">
    <property type="term" value="F:alcohol dehydrogenase (NAD+) activity"/>
    <property type="evidence" value="ECO:0007669"/>
    <property type="project" value="TreeGrafter"/>
</dbReference>
<feature type="non-terminal residue" evidence="4">
    <location>
        <position position="186"/>
    </location>
</feature>
<protein>
    <recommendedName>
        <fullName evidence="3">Alcohol dehydrogenase iron-type/glycerol dehydrogenase GldA domain-containing protein</fullName>
    </recommendedName>
</protein>
<keyword evidence="2" id="KW-0560">Oxidoreductase</keyword>
<evidence type="ECO:0000256" key="1">
    <source>
        <dbReference type="ARBA" id="ARBA00007358"/>
    </source>
</evidence>
<feature type="domain" description="Alcohol dehydrogenase iron-type/glycerol dehydrogenase GldA" evidence="3">
    <location>
        <begin position="3"/>
        <end position="163"/>
    </location>
</feature>
<organism evidence="4">
    <name type="scientific">marine metagenome</name>
    <dbReference type="NCBI Taxonomy" id="408172"/>
    <lineage>
        <taxon>unclassified sequences</taxon>
        <taxon>metagenomes</taxon>
        <taxon>ecological metagenomes</taxon>
    </lineage>
</organism>
<dbReference type="Pfam" id="PF00465">
    <property type="entry name" value="Fe-ADH"/>
    <property type="match status" value="1"/>
</dbReference>